<feature type="transmembrane region" description="Helical" evidence="6">
    <location>
        <begin position="45"/>
        <end position="67"/>
    </location>
</feature>
<feature type="transmembrane region" description="Helical" evidence="6">
    <location>
        <begin position="148"/>
        <end position="175"/>
    </location>
</feature>
<dbReference type="RefSeq" id="WP_150446714.1">
    <property type="nucleotide sequence ID" value="NZ_VYQE01000007.1"/>
</dbReference>
<comment type="caution">
    <text evidence="7">The sequence shown here is derived from an EMBL/GenBank/DDBJ whole genome shotgun (WGS) entry which is preliminary data.</text>
</comment>
<evidence type="ECO:0000313" key="7">
    <source>
        <dbReference type="EMBL" id="KAA9005208.1"/>
    </source>
</evidence>
<dbReference type="Proteomes" id="UP000326554">
    <property type="component" value="Unassembled WGS sequence"/>
</dbReference>
<evidence type="ECO:0000256" key="6">
    <source>
        <dbReference type="SAM" id="Phobius"/>
    </source>
</evidence>
<comment type="subcellular location">
    <subcellularLocation>
        <location evidence="1">Cell membrane</location>
        <topology evidence="1">Multi-pass membrane protein</topology>
    </subcellularLocation>
</comment>
<dbReference type="Pfam" id="PF01810">
    <property type="entry name" value="LysE"/>
    <property type="match status" value="1"/>
</dbReference>
<dbReference type="InterPro" id="IPR001123">
    <property type="entry name" value="LeuE-type"/>
</dbReference>
<proteinExistence type="predicted"/>
<evidence type="ECO:0000256" key="2">
    <source>
        <dbReference type="ARBA" id="ARBA00022475"/>
    </source>
</evidence>
<evidence type="ECO:0000313" key="8">
    <source>
        <dbReference type="Proteomes" id="UP000326554"/>
    </source>
</evidence>
<dbReference type="GO" id="GO:0005886">
    <property type="term" value="C:plasma membrane"/>
    <property type="evidence" value="ECO:0007669"/>
    <property type="project" value="UniProtKB-SubCell"/>
</dbReference>
<evidence type="ECO:0000256" key="5">
    <source>
        <dbReference type="ARBA" id="ARBA00023136"/>
    </source>
</evidence>
<dbReference type="PANTHER" id="PTHR30086">
    <property type="entry name" value="ARGININE EXPORTER PROTEIN ARGO"/>
    <property type="match status" value="1"/>
</dbReference>
<dbReference type="PANTHER" id="PTHR30086:SF17">
    <property type="entry name" value="LYSE FAMILY TRANSLOCATOR"/>
    <property type="match status" value="1"/>
</dbReference>
<keyword evidence="4 6" id="KW-1133">Transmembrane helix</keyword>
<keyword evidence="5 6" id="KW-0472">Membrane</keyword>
<keyword evidence="3 6" id="KW-0812">Transmembrane</keyword>
<evidence type="ECO:0000256" key="1">
    <source>
        <dbReference type="ARBA" id="ARBA00004651"/>
    </source>
</evidence>
<organism evidence="7 8">
    <name type="scientific">Histidinibacterium aquaticum</name>
    <dbReference type="NCBI Taxonomy" id="2613962"/>
    <lineage>
        <taxon>Bacteria</taxon>
        <taxon>Pseudomonadati</taxon>
        <taxon>Pseudomonadota</taxon>
        <taxon>Alphaproteobacteria</taxon>
        <taxon>Rhodobacterales</taxon>
        <taxon>Paracoccaceae</taxon>
        <taxon>Histidinibacterium</taxon>
    </lineage>
</organism>
<evidence type="ECO:0000256" key="3">
    <source>
        <dbReference type="ARBA" id="ARBA00022692"/>
    </source>
</evidence>
<reference evidence="7 8" key="1">
    <citation type="submission" date="2019-09" db="EMBL/GenBank/DDBJ databases">
        <authorList>
            <person name="Park J.-S."/>
            <person name="Choi H.-J."/>
        </authorList>
    </citation>
    <scope>NUCLEOTIDE SEQUENCE [LARGE SCALE GENOMIC DNA]</scope>
    <source>
        <strain evidence="7 8">176SS1-4</strain>
    </source>
</reference>
<sequence length="208" mass="21256">MIADLPNLLLARGIQATGVLSPGPAVALILGLATTEGRGPALRTCLGIATGSLLLAVLTVVGLAALLAELRHVMIAVKILGAAYLAWLALGAFRKAASSEEPPVPAATAMSAGRRYAAGFVFQACNPKAIVFWLAIATVGGLQTVSAASLALFLCGVFVISFTGHGGWAVLLSSAPVRRLYARARRGIEAGLGLVFAAASLRILTSRI</sequence>
<name>A0A5J5GB01_9RHOB</name>
<dbReference type="AlphaFoldDB" id="A0A5J5GB01"/>
<dbReference type="GO" id="GO:0015171">
    <property type="term" value="F:amino acid transmembrane transporter activity"/>
    <property type="evidence" value="ECO:0007669"/>
    <property type="project" value="TreeGrafter"/>
</dbReference>
<feature type="transmembrane region" description="Helical" evidence="6">
    <location>
        <begin position="116"/>
        <end position="136"/>
    </location>
</feature>
<keyword evidence="2" id="KW-1003">Cell membrane</keyword>
<accession>A0A5J5GB01</accession>
<protein>
    <submittedName>
        <fullName evidence="7">LysE family translocator</fullName>
    </submittedName>
</protein>
<gene>
    <name evidence="7" type="ORF">F3S47_18055</name>
</gene>
<feature type="transmembrane region" description="Helical" evidence="6">
    <location>
        <begin position="14"/>
        <end position="33"/>
    </location>
</feature>
<evidence type="ECO:0000256" key="4">
    <source>
        <dbReference type="ARBA" id="ARBA00022989"/>
    </source>
</evidence>
<keyword evidence="8" id="KW-1185">Reference proteome</keyword>
<feature type="transmembrane region" description="Helical" evidence="6">
    <location>
        <begin position="73"/>
        <end position="93"/>
    </location>
</feature>
<dbReference type="EMBL" id="VYQE01000007">
    <property type="protein sequence ID" value="KAA9005208.1"/>
    <property type="molecule type" value="Genomic_DNA"/>
</dbReference>